<organism evidence="1 2">
    <name type="scientific">Terfezia boudieri ATCC MYA-4762</name>
    <dbReference type="NCBI Taxonomy" id="1051890"/>
    <lineage>
        <taxon>Eukaryota</taxon>
        <taxon>Fungi</taxon>
        <taxon>Dikarya</taxon>
        <taxon>Ascomycota</taxon>
        <taxon>Pezizomycotina</taxon>
        <taxon>Pezizomycetes</taxon>
        <taxon>Pezizales</taxon>
        <taxon>Pezizaceae</taxon>
        <taxon>Terfezia</taxon>
    </lineage>
</organism>
<keyword evidence="2" id="KW-1185">Reference proteome</keyword>
<dbReference type="Proteomes" id="UP000267821">
    <property type="component" value="Unassembled WGS sequence"/>
</dbReference>
<reference evidence="1 2" key="1">
    <citation type="journal article" date="2018" name="Nat. Ecol. Evol.">
        <title>Pezizomycetes genomes reveal the molecular basis of ectomycorrhizal truffle lifestyle.</title>
        <authorList>
            <person name="Murat C."/>
            <person name="Payen T."/>
            <person name="Noel B."/>
            <person name="Kuo A."/>
            <person name="Morin E."/>
            <person name="Chen J."/>
            <person name="Kohler A."/>
            <person name="Krizsan K."/>
            <person name="Balestrini R."/>
            <person name="Da Silva C."/>
            <person name="Montanini B."/>
            <person name="Hainaut M."/>
            <person name="Levati E."/>
            <person name="Barry K.W."/>
            <person name="Belfiori B."/>
            <person name="Cichocki N."/>
            <person name="Clum A."/>
            <person name="Dockter R.B."/>
            <person name="Fauchery L."/>
            <person name="Guy J."/>
            <person name="Iotti M."/>
            <person name="Le Tacon F."/>
            <person name="Lindquist E.A."/>
            <person name="Lipzen A."/>
            <person name="Malagnac F."/>
            <person name="Mello A."/>
            <person name="Molinier V."/>
            <person name="Miyauchi S."/>
            <person name="Poulain J."/>
            <person name="Riccioni C."/>
            <person name="Rubini A."/>
            <person name="Sitrit Y."/>
            <person name="Splivallo R."/>
            <person name="Traeger S."/>
            <person name="Wang M."/>
            <person name="Zifcakova L."/>
            <person name="Wipf D."/>
            <person name="Zambonelli A."/>
            <person name="Paolocci F."/>
            <person name="Nowrousian M."/>
            <person name="Ottonello S."/>
            <person name="Baldrian P."/>
            <person name="Spatafora J.W."/>
            <person name="Henrissat B."/>
            <person name="Nagy L.G."/>
            <person name="Aury J.M."/>
            <person name="Wincker P."/>
            <person name="Grigoriev I.V."/>
            <person name="Bonfante P."/>
            <person name="Martin F.M."/>
        </authorList>
    </citation>
    <scope>NUCLEOTIDE SEQUENCE [LARGE SCALE GENOMIC DNA]</scope>
    <source>
        <strain evidence="1 2">ATCC MYA-4762</strain>
    </source>
</reference>
<accession>A0A3N4M2S4</accession>
<dbReference type="InParanoid" id="A0A3N4M2S4"/>
<dbReference type="EMBL" id="ML121527">
    <property type="protein sequence ID" value="RPB29317.1"/>
    <property type="molecule type" value="Genomic_DNA"/>
</dbReference>
<sequence>MAGRLLVSSGFLWSLGFTSNSPLLLFSKTPVLILRDVMTSHPESEPVMLTNESRLSSILAATQKHIASFPFEVVAAARPHPLEAAVFAVVMQTAPPRHLTLGMLP</sequence>
<evidence type="ECO:0000313" key="2">
    <source>
        <dbReference type="Proteomes" id="UP000267821"/>
    </source>
</evidence>
<dbReference type="AlphaFoldDB" id="A0A3N4M2S4"/>
<name>A0A3N4M2S4_9PEZI</name>
<proteinExistence type="predicted"/>
<evidence type="ECO:0000313" key="1">
    <source>
        <dbReference type="EMBL" id="RPB29317.1"/>
    </source>
</evidence>
<protein>
    <submittedName>
        <fullName evidence="1">Uncharacterized protein</fullName>
    </submittedName>
</protein>
<gene>
    <name evidence="1" type="ORF">L211DRAFT_3845</name>
</gene>